<keyword evidence="1" id="KW-0472">Membrane</keyword>
<gene>
    <name evidence="2" type="ORF">GPUH_LOCUS18284</name>
</gene>
<dbReference type="AlphaFoldDB" id="A0A183EBE3"/>
<accession>A0A183EBE3</accession>
<protein>
    <submittedName>
        <fullName evidence="4">G_PROTEIN_RECEP_F1_2 domain-containing protein</fullName>
    </submittedName>
</protein>
<organism evidence="4">
    <name type="scientific">Gongylonema pulchrum</name>
    <dbReference type="NCBI Taxonomy" id="637853"/>
    <lineage>
        <taxon>Eukaryota</taxon>
        <taxon>Metazoa</taxon>
        <taxon>Ecdysozoa</taxon>
        <taxon>Nematoda</taxon>
        <taxon>Chromadorea</taxon>
        <taxon>Rhabditida</taxon>
        <taxon>Spirurina</taxon>
        <taxon>Spiruromorpha</taxon>
        <taxon>Spiruroidea</taxon>
        <taxon>Gongylonematidae</taxon>
        <taxon>Gongylonema</taxon>
    </lineage>
</organism>
<reference evidence="2 3" key="2">
    <citation type="submission" date="2018-11" db="EMBL/GenBank/DDBJ databases">
        <authorList>
            <consortium name="Pathogen Informatics"/>
        </authorList>
    </citation>
    <scope>NUCLEOTIDE SEQUENCE [LARGE SCALE GENOMIC DNA]</scope>
</reference>
<dbReference type="EMBL" id="UYRT01086494">
    <property type="protein sequence ID" value="VDN31407.1"/>
    <property type="molecule type" value="Genomic_DNA"/>
</dbReference>
<feature type="transmembrane region" description="Helical" evidence="1">
    <location>
        <begin position="103"/>
        <end position="121"/>
    </location>
</feature>
<dbReference type="WBParaSite" id="GPUH_0001830901-mRNA-1">
    <property type="protein sequence ID" value="GPUH_0001830901-mRNA-1"/>
    <property type="gene ID" value="GPUH_0001830901"/>
</dbReference>
<keyword evidence="1" id="KW-0812">Transmembrane</keyword>
<feature type="transmembrane region" description="Helical" evidence="1">
    <location>
        <begin position="12"/>
        <end position="33"/>
    </location>
</feature>
<reference evidence="4" key="1">
    <citation type="submission" date="2016-06" db="UniProtKB">
        <authorList>
            <consortium name="WormBaseParasite"/>
        </authorList>
    </citation>
    <scope>IDENTIFICATION</scope>
</reference>
<sequence length="149" mass="16781">MTNIFDVRCYMIILLCRTLYTTLSIIAILVVIFSMSRYHKRVAAASGGDSQQLDKFLKQQRYVTKTMILSCCVTFFLFVVPTTGQIFVVLFSRFTSTGVANSFIVMLSLINSLNTLVLLLYRQRDLLLGVQSLLCRKSVKVSATTTILS</sequence>
<dbReference type="Proteomes" id="UP000271098">
    <property type="component" value="Unassembled WGS sequence"/>
</dbReference>
<name>A0A183EBE3_9BILA</name>
<proteinExistence type="predicted"/>
<keyword evidence="3" id="KW-1185">Reference proteome</keyword>
<evidence type="ECO:0000313" key="2">
    <source>
        <dbReference type="EMBL" id="VDN31407.1"/>
    </source>
</evidence>
<evidence type="ECO:0000313" key="4">
    <source>
        <dbReference type="WBParaSite" id="GPUH_0001830901-mRNA-1"/>
    </source>
</evidence>
<evidence type="ECO:0000313" key="3">
    <source>
        <dbReference type="Proteomes" id="UP000271098"/>
    </source>
</evidence>
<dbReference type="OrthoDB" id="5858893at2759"/>
<evidence type="ECO:0000256" key="1">
    <source>
        <dbReference type="SAM" id="Phobius"/>
    </source>
</evidence>
<keyword evidence="1" id="KW-1133">Transmembrane helix</keyword>
<feature type="transmembrane region" description="Helical" evidence="1">
    <location>
        <begin position="67"/>
        <end position="91"/>
    </location>
</feature>